<evidence type="ECO:0000313" key="7">
    <source>
        <dbReference type="EMBL" id="KXA35645.1"/>
    </source>
</evidence>
<dbReference type="OrthoDB" id="9782229at2"/>
<evidence type="ECO:0000256" key="4">
    <source>
        <dbReference type="PROSITE-ProRule" id="PRU00473"/>
    </source>
</evidence>
<dbReference type="Gene3D" id="3.30.1330.60">
    <property type="entry name" value="OmpA-like domain"/>
    <property type="match status" value="1"/>
</dbReference>
<dbReference type="PATRIC" id="fig|28128.5.peg.2010"/>
<dbReference type="RefSeq" id="WP_060941002.1">
    <property type="nucleotide sequence ID" value="NZ_CAMXYN010000009.1"/>
</dbReference>
<dbReference type="InterPro" id="IPR039567">
    <property type="entry name" value="Gly-zipper"/>
</dbReference>
<dbReference type="Pfam" id="PF00691">
    <property type="entry name" value="OmpA"/>
    <property type="match status" value="1"/>
</dbReference>
<evidence type="ECO:0000256" key="2">
    <source>
        <dbReference type="ARBA" id="ARBA00023136"/>
    </source>
</evidence>
<dbReference type="Pfam" id="PF13488">
    <property type="entry name" value="Gly-zipper_Omp"/>
    <property type="match status" value="1"/>
</dbReference>
<feature type="signal peptide" evidence="5">
    <location>
        <begin position="1"/>
        <end position="23"/>
    </location>
</feature>
<dbReference type="PROSITE" id="PS51257">
    <property type="entry name" value="PROKAR_LIPOPROTEIN"/>
    <property type="match status" value="1"/>
</dbReference>
<comment type="subcellular location">
    <subcellularLocation>
        <location evidence="1">Cell outer membrane</location>
    </subcellularLocation>
</comment>
<dbReference type="eggNOG" id="COG2885">
    <property type="taxonomic scope" value="Bacteria"/>
</dbReference>
<name>A0A133PZ38_9BACT</name>
<evidence type="ECO:0000256" key="3">
    <source>
        <dbReference type="ARBA" id="ARBA00023237"/>
    </source>
</evidence>
<dbReference type="GO" id="GO:0009279">
    <property type="term" value="C:cell outer membrane"/>
    <property type="evidence" value="ECO:0007669"/>
    <property type="project" value="UniProtKB-SubCell"/>
</dbReference>
<comment type="caution">
    <text evidence="7">The sequence shown here is derived from an EMBL/GenBank/DDBJ whole genome shotgun (WGS) entry which is preliminary data.</text>
</comment>
<keyword evidence="3" id="KW-0998">Cell outer membrane</keyword>
<keyword evidence="5" id="KW-0732">Signal</keyword>
<keyword evidence="8" id="KW-1185">Reference proteome</keyword>
<dbReference type="Proteomes" id="UP000070533">
    <property type="component" value="Unassembled WGS sequence"/>
</dbReference>
<dbReference type="InterPro" id="IPR006665">
    <property type="entry name" value="OmpA-like"/>
</dbReference>
<feature type="chain" id="PRO_5007458487" evidence="5">
    <location>
        <begin position="24"/>
        <end position="227"/>
    </location>
</feature>
<accession>A0A133PZ38</accession>
<gene>
    <name evidence="7" type="ORF">HMPREF3226_01950</name>
</gene>
<evidence type="ECO:0000259" key="6">
    <source>
        <dbReference type="PROSITE" id="PS51123"/>
    </source>
</evidence>
<evidence type="ECO:0000313" key="8">
    <source>
        <dbReference type="Proteomes" id="UP000070533"/>
    </source>
</evidence>
<reference evidence="8" key="1">
    <citation type="submission" date="2016-01" db="EMBL/GenBank/DDBJ databases">
        <authorList>
            <person name="Mitreva M."/>
            <person name="Pepin K.H."/>
            <person name="Mihindukulasuriya K.A."/>
            <person name="Fulton R."/>
            <person name="Fronick C."/>
            <person name="O'Laughlin M."/>
            <person name="Miner T."/>
            <person name="Herter B."/>
            <person name="Rosa B.A."/>
            <person name="Cordes M."/>
            <person name="Tomlinson C."/>
            <person name="Wollam A."/>
            <person name="Palsikar V.B."/>
            <person name="Mardis E.R."/>
            <person name="Wilson R.K."/>
        </authorList>
    </citation>
    <scope>NUCLEOTIDE SEQUENCE [LARGE SCALE GENOMIC DNA]</scope>
    <source>
        <strain evidence="8">MJR7716</strain>
    </source>
</reference>
<dbReference type="InterPro" id="IPR050330">
    <property type="entry name" value="Bact_OuterMem_StrucFunc"/>
</dbReference>
<dbReference type="AlphaFoldDB" id="A0A133PZ38"/>
<protein>
    <submittedName>
        <fullName evidence="7">OmpA family protein</fullName>
    </submittedName>
</protein>
<proteinExistence type="predicted"/>
<dbReference type="InterPro" id="IPR006664">
    <property type="entry name" value="OMP_bac"/>
</dbReference>
<dbReference type="InterPro" id="IPR036737">
    <property type="entry name" value="OmpA-like_sf"/>
</dbReference>
<dbReference type="PROSITE" id="PS51123">
    <property type="entry name" value="OMPA_2"/>
    <property type="match status" value="1"/>
</dbReference>
<dbReference type="PANTHER" id="PTHR30329:SF21">
    <property type="entry name" value="LIPOPROTEIN YIAD-RELATED"/>
    <property type="match status" value="1"/>
</dbReference>
<keyword evidence="2 4" id="KW-0472">Membrane</keyword>
<dbReference type="SUPFAM" id="SSF103088">
    <property type="entry name" value="OmpA-like"/>
    <property type="match status" value="1"/>
</dbReference>
<dbReference type="STRING" id="28128.HMPREF3226_01950"/>
<evidence type="ECO:0000256" key="5">
    <source>
        <dbReference type="SAM" id="SignalP"/>
    </source>
</evidence>
<dbReference type="PANTHER" id="PTHR30329">
    <property type="entry name" value="STATOR ELEMENT OF FLAGELLAR MOTOR COMPLEX"/>
    <property type="match status" value="1"/>
</dbReference>
<evidence type="ECO:0000256" key="1">
    <source>
        <dbReference type="ARBA" id="ARBA00004442"/>
    </source>
</evidence>
<dbReference type="CDD" id="cd07185">
    <property type="entry name" value="OmpA_C-like"/>
    <property type="match status" value="1"/>
</dbReference>
<sequence>MKSLKTIAAGLCVLTLVSSCATKQGTGSLIGAGGGAVLGGIAGNIIGKNTKGTMIGAAIGAAIGTGAGTLIGRHMDKVARETAAQVQNAKVEKVTDANGLDCVKVTFDSGILFPLNSSTLNSASKKELADFAKVMQNNDDCDVAIQGYTDASGNDGINIPLSEKRAQAVSSYLRSQGVSSSQIRTVEGLGSSNPIENKTISEKNRRVEVYMYASTEMISAAHKGTLK</sequence>
<dbReference type="EMBL" id="LRQG01000179">
    <property type="protein sequence ID" value="KXA35645.1"/>
    <property type="molecule type" value="Genomic_DNA"/>
</dbReference>
<organism evidence="7 8">
    <name type="scientific">Prevotella corporis</name>
    <dbReference type="NCBI Taxonomy" id="28128"/>
    <lineage>
        <taxon>Bacteria</taxon>
        <taxon>Pseudomonadati</taxon>
        <taxon>Bacteroidota</taxon>
        <taxon>Bacteroidia</taxon>
        <taxon>Bacteroidales</taxon>
        <taxon>Prevotellaceae</taxon>
        <taxon>Prevotella</taxon>
    </lineage>
</organism>
<feature type="domain" description="OmpA-like" evidence="6">
    <location>
        <begin position="100"/>
        <end position="215"/>
    </location>
</feature>
<dbReference type="PRINTS" id="PR01021">
    <property type="entry name" value="OMPADOMAIN"/>
</dbReference>